<dbReference type="EMBL" id="BK032581">
    <property type="protein sequence ID" value="DAF49429.1"/>
    <property type="molecule type" value="Genomic_DNA"/>
</dbReference>
<proteinExistence type="predicted"/>
<sequence>MRISDMKVNGKTVQEAKLNNKIVYRKETSVKNIIYNADFRFGTDGFKKFVNMVVQQEIEDGFVAWVKLDNTNARTSMIVQLTEDLIAGHRYYGRVTFRGSEDTMYQWQQQLNSPNLTQSYGENSPNEVTISTIFAEITTQYRLFYNMTATFANAESKAYVKDAMLIDVTDMLNSGLTEEQVKSQLDAMPFFADTTPPEYVQIQVYNKNNTSSTTITNGETVRILATFNTELGTLPTLSIGKQKILMKATSDGKGGIIYQADITIASDNIMEEGVLKFTISGYTDKNGNEGEKVTEANARNSLTYYA</sequence>
<organism evidence="1">
    <name type="scientific">Myoviridae sp. ct8mY9</name>
    <dbReference type="NCBI Taxonomy" id="2827664"/>
    <lineage>
        <taxon>Viruses</taxon>
        <taxon>Duplodnaviria</taxon>
        <taxon>Heunggongvirae</taxon>
        <taxon>Uroviricota</taxon>
        <taxon>Caudoviricetes</taxon>
    </lineage>
</organism>
<evidence type="ECO:0000313" key="1">
    <source>
        <dbReference type="EMBL" id="DAF49429.1"/>
    </source>
</evidence>
<protein>
    <submittedName>
        <fullName evidence="1">Uncharacterized protein</fullName>
    </submittedName>
</protein>
<reference evidence="1" key="1">
    <citation type="journal article" date="2021" name="Proc. Natl. Acad. Sci. U.S.A.">
        <title>A Catalog of Tens of Thousands of Viruses from Human Metagenomes Reveals Hidden Associations with Chronic Diseases.</title>
        <authorList>
            <person name="Tisza M.J."/>
            <person name="Buck C.B."/>
        </authorList>
    </citation>
    <scope>NUCLEOTIDE SEQUENCE</scope>
    <source>
        <strain evidence="1">Ct8mY9</strain>
    </source>
</reference>
<accession>A0A8S5SEK8</accession>
<name>A0A8S5SEK8_9CAUD</name>